<gene>
    <name evidence="2" type="ORF">GJD93_06670</name>
</gene>
<proteinExistence type="predicted"/>
<organism evidence="2 3">
    <name type="scientific">Acinetobacter towneri</name>
    <dbReference type="NCBI Taxonomy" id="202956"/>
    <lineage>
        <taxon>Bacteria</taxon>
        <taxon>Pseudomonadati</taxon>
        <taxon>Pseudomonadota</taxon>
        <taxon>Gammaproteobacteria</taxon>
        <taxon>Moraxellales</taxon>
        <taxon>Moraxellaceae</taxon>
        <taxon>Acinetobacter</taxon>
    </lineage>
</organism>
<dbReference type="Pfam" id="PF06381">
    <property type="entry name" value="Phage_portal_3"/>
    <property type="match status" value="1"/>
</dbReference>
<feature type="domain" description="Anti-CBASS protein Acb1-like N-terminal" evidence="1">
    <location>
        <begin position="28"/>
        <end position="361"/>
    </location>
</feature>
<name>A0AAP9KK77_9GAMM</name>
<evidence type="ECO:0000313" key="2">
    <source>
        <dbReference type="EMBL" id="QGM28831.1"/>
    </source>
</evidence>
<dbReference type="EMBL" id="CP046045">
    <property type="protein sequence ID" value="QGM28831.1"/>
    <property type="molecule type" value="Genomic_DNA"/>
</dbReference>
<dbReference type="Proteomes" id="UP000405075">
    <property type="component" value="Chromosome"/>
</dbReference>
<accession>A0AAP9KK77</accession>
<evidence type="ECO:0000313" key="3">
    <source>
        <dbReference type="Proteomes" id="UP000405075"/>
    </source>
</evidence>
<dbReference type="InterPro" id="IPR024459">
    <property type="entry name" value="Acb1-like_N"/>
</dbReference>
<reference evidence="3" key="1">
    <citation type="submission" date="2019-11" db="EMBL/GenBank/DDBJ databases">
        <title>Escherichia coli 1916D6.</title>
        <authorList>
            <person name="Yao H."/>
            <person name="Du X."/>
            <person name="Yu R."/>
            <person name="Li A."/>
        </authorList>
    </citation>
    <scope>NUCLEOTIDE SEQUENCE [LARGE SCALE GENOMIC DNA]</scope>
    <source>
        <strain evidence="3">19110F47</strain>
    </source>
</reference>
<dbReference type="NCBIfam" id="TIGR01555">
    <property type="entry name" value="phge_rel_HI1409"/>
    <property type="match status" value="1"/>
</dbReference>
<evidence type="ECO:0000259" key="1">
    <source>
        <dbReference type="Pfam" id="PF06381"/>
    </source>
</evidence>
<dbReference type="AlphaFoldDB" id="A0AAP9KK77"/>
<protein>
    <submittedName>
        <fullName evidence="2">DUF1073 domain-containing protein</fullName>
    </submittedName>
</protein>
<dbReference type="InterPro" id="IPR006445">
    <property type="entry name" value="Phage-assoc_HI1409"/>
</dbReference>
<sequence>MNTGRDKASYGHFQKNSSLSDYDFEAVYQDWLAKKIINRPVQDMLRAGWYYTGIQESQSIAMADEVKRLKLVERVYKLLKWTRLYGKAYLLIGVADGKHLDQPFQYENMQRGQLQFFSVLKHTQVRDSNAGYLPLEQTMGEPYQPIYYEVSNSGDRGQQLVHSSRLIKLQNGEEGESLLLAIYYTLRNFISTNTSAASLVHESKIDIIRTPNLMDNIKNRVNDVMSRFSAAALLKSINGMLVMDKEEEFQSKTYSFTGLPDLMREFSQQTSAAADIPYTILFGQTTSGLNNSGEFDLRSYYDKIATEQNWLLLPILNMVLGLLYRSLYGQAPVGMGILFNPLWQLDPKTRSEVEKNNAERDLKYIEHGIINEAHVAKQLREDKTYDFIEDEHIEALELLNGGDGESE</sequence>